<dbReference type="PANTHER" id="PTHR12215:SF10">
    <property type="entry name" value="L-AMINOADIPATE-SEMIALDEHYDE DEHYDROGENASE-PHOSPHOPANTETHEINYL TRANSFERASE"/>
    <property type="match status" value="1"/>
</dbReference>
<dbReference type="RefSeq" id="WP_132689476.1">
    <property type="nucleotide sequence ID" value="NZ_SMFT01000002.1"/>
</dbReference>
<dbReference type="InterPro" id="IPR037143">
    <property type="entry name" value="4-PPantetheinyl_Trfase_dom_sf"/>
</dbReference>
<dbReference type="AlphaFoldDB" id="A0A4R1FW17"/>
<organism evidence="4 5">
    <name type="scientific">Volucribacter psittacicida</name>
    <dbReference type="NCBI Taxonomy" id="203482"/>
    <lineage>
        <taxon>Bacteria</taxon>
        <taxon>Pseudomonadati</taxon>
        <taxon>Pseudomonadota</taxon>
        <taxon>Gammaproteobacteria</taxon>
        <taxon>Pasteurellales</taxon>
        <taxon>Pasteurellaceae</taxon>
        <taxon>Volucribacter</taxon>
    </lineage>
</organism>
<dbReference type="PANTHER" id="PTHR12215">
    <property type="entry name" value="PHOSPHOPANTETHEINE TRANSFERASE"/>
    <property type="match status" value="1"/>
</dbReference>
<dbReference type="Pfam" id="PF01648">
    <property type="entry name" value="ACPS"/>
    <property type="match status" value="1"/>
</dbReference>
<comment type="similarity">
    <text evidence="1">Belongs to the P-Pant transferase superfamily. Gsp/Sfp/HetI/AcpT family.</text>
</comment>
<comment type="caution">
    <text evidence="4">The sequence shown here is derived from an EMBL/GenBank/DDBJ whole genome shotgun (WGS) entry which is preliminary data.</text>
</comment>
<proteinExistence type="inferred from homology"/>
<dbReference type="GO" id="GO:0005829">
    <property type="term" value="C:cytosol"/>
    <property type="evidence" value="ECO:0007669"/>
    <property type="project" value="TreeGrafter"/>
</dbReference>
<name>A0A4R1FW17_9PAST</name>
<dbReference type="GO" id="GO:0008897">
    <property type="term" value="F:holo-[acyl-carrier-protein] synthase activity"/>
    <property type="evidence" value="ECO:0007669"/>
    <property type="project" value="InterPro"/>
</dbReference>
<dbReference type="EMBL" id="SMFT01000002">
    <property type="protein sequence ID" value="TCJ98370.1"/>
    <property type="molecule type" value="Genomic_DNA"/>
</dbReference>
<evidence type="ECO:0000313" key="4">
    <source>
        <dbReference type="EMBL" id="TCJ98370.1"/>
    </source>
</evidence>
<dbReference type="Gene3D" id="3.90.470.20">
    <property type="entry name" value="4'-phosphopantetheinyl transferase domain"/>
    <property type="match status" value="1"/>
</dbReference>
<evidence type="ECO:0000256" key="1">
    <source>
        <dbReference type="ARBA" id="ARBA00010990"/>
    </source>
</evidence>
<evidence type="ECO:0000256" key="2">
    <source>
        <dbReference type="ARBA" id="ARBA00022679"/>
    </source>
</evidence>
<dbReference type="GO" id="GO:0000287">
    <property type="term" value="F:magnesium ion binding"/>
    <property type="evidence" value="ECO:0007669"/>
    <property type="project" value="InterPro"/>
</dbReference>
<dbReference type="InterPro" id="IPR050559">
    <property type="entry name" value="P-Pant_transferase_sf"/>
</dbReference>
<evidence type="ECO:0000259" key="3">
    <source>
        <dbReference type="Pfam" id="PF01648"/>
    </source>
</evidence>
<protein>
    <submittedName>
        <fullName evidence="4">4'-phosphopantetheinyl transferase</fullName>
    </submittedName>
</protein>
<dbReference type="InterPro" id="IPR008278">
    <property type="entry name" value="4-PPantetheinyl_Trfase_dom"/>
</dbReference>
<sequence>MSTIILYANIQDSFPFERIPSSLLQERLCQPAPTHNLRLWRKYQGRRMAHFLLWQGLQYLQSDPQLLSQITIAHNGRPQFADNGIDFNISHSGDWVALIMQKKAKSAVGIDIEFVQKPRDYLALMHYFSPNDELAWFKQQINAEQSFYRCWCLREAILKSQGAGIAHLSEVQHFPQQRILRSAYCPQGNLLYSQQFPFYLAAFSNEDIQQAILLQWQHNQLQPKSLLNPIYYQVNP</sequence>
<accession>A0A4R1FW17</accession>
<feature type="domain" description="4'-phosphopantetheinyl transferase" evidence="3">
    <location>
        <begin position="107"/>
        <end position="184"/>
    </location>
</feature>
<keyword evidence="5" id="KW-1185">Reference proteome</keyword>
<dbReference type="GO" id="GO:0019878">
    <property type="term" value="P:lysine biosynthetic process via aminoadipic acid"/>
    <property type="evidence" value="ECO:0007669"/>
    <property type="project" value="TreeGrafter"/>
</dbReference>
<reference evidence="4 5" key="1">
    <citation type="submission" date="2019-03" db="EMBL/GenBank/DDBJ databases">
        <title>Genomic Encyclopedia of Type Strains, Phase IV (KMG-IV): sequencing the most valuable type-strain genomes for metagenomic binning, comparative biology and taxonomic classification.</title>
        <authorList>
            <person name="Goeker M."/>
        </authorList>
    </citation>
    <scope>NUCLEOTIDE SEQUENCE [LARGE SCALE GENOMIC DNA]</scope>
    <source>
        <strain evidence="4 5">DSM 15534</strain>
    </source>
</reference>
<evidence type="ECO:0000313" key="5">
    <source>
        <dbReference type="Proteomes" id="UP000294702"/>
    </source>
</evidence>
<dbReference type="SUPFAM" id="SSF56214">
    <property type="entry name" value="4'-phosphopantetheinyl transferase"/>
    <property type="match status" value="2"/>
</dbReference>
<gene>
    <name evidence="4" type="ORF">EV694_0765</name>
</gene>
<dbReference type="OrthoDB" id="9808281at2"/>
<dbReference type="Proteomes" id="UP000294702">
    <property type="component" value="Unassembled WGS sequence"/>
</dbReference>
<keyword evidence="2 4" id="KW-0808">Transferase</keyword>